<evidence type="ECO:0008006" key="3">
    <source>
        <dbReference type="Google" id="ProtNLM"/>
    </source>
</evidence>
<dbReference type="Proteomes" id="UP001523528">
    <property type="component" value="Unassembled WGS sequence"/>
</dbReference>
<sequence>MTDKKKAQSAERQKRYRERQKAALQGVAANERKLEAALLDVTNSVIQGLLTKEDRTQEISIALLKLRTDQVHTDQELYEALLRLDALRRAMQATEKPAARYPDGTLKLL</sequence>
<keyword evidence="2" id="KW-1185">Reference proteome</keyword>
<name>A0ABT1F387_9PROT</name>
<comment type="caution">
    <text evidence="1">The sequence shown here is derived from an EMBL/GenBank/DDBJ whole genome shotgun (WGS) entry which is preliminary data.</text>
</comment>
<dbReference type="RefSeq" id="WP_253544309.1">
    <property type="nucleotide sequence ID" value="NZ_JAMYZY010000044.1"/>
</dbReference>
<organism evidence="1 2">
    <name type="scientific">Acetobacter lambici</name>
    <dbReference type="NCBI Taxonomy" id="1332824"/>
    <lineage>
        <taxon>Bacteria</taxon>
        <taxon>Pseudomonadati</taxon>
        <taxon>Pseudomonadota</taxon>
        <taxon>Alphaproteobacteria</taxon>
        <taxon>Acetobacterales</taxon>
        <taxon>Acetobacteraceae</taxon>
        <taxon>Acetobacter</taxon>
    </lineage>
</organism>
<evidence type="ECO:0000313" key="1">
    <source>
        <dbReference type="EMBL" id="MCP1259650.1"/>
    </source>
</evidence>
<protein>
    <recommendedName>
        <fullName evidence="3">Conjugal transfer protein TraD</fullName>
    </recommendedName>
</protein>
<evidence type="ECO:0000313" key="2">
    <source>
        <dbReference type="Proteomes" id="UP001523528"/>
    </source>
</evidence>
<proteinExistence type="predicted"/>
<reference evidence="1 2" key="1">
    <citation type="submission" date="2022-06" db="EMBL/GenBank/DDBJ databases">
        <title>Acetobacer genomes from food samples.</title>
        <authorList>
            <person name="Sombolestani A."/>
        </authorList>
    </citation>
    <scope>NUCLEOTIDE SEQUENCE [LARGE SCALE GENOMIC DNA]</scope>
    <source>
        <strain evidence="1 2">R-83285</strain>
    </source>
</reference>
<gene>
    <name evidence="1" type="ORF">NKW50_13730</name>
</gene>
<accession>A0ABT1F387</accession>
<dbReference type="EMBL" id="JAMYZZ010000042">
    <property type="protein sequence ID" value="MCP1259650.1"/>
    <property type="molecule type" value="Genomic_DNA"/>
</dbReference>